<dbReference type="RefSeq" id="WP_038225038.1">
    <property type="nucleotide sequence ID" value="NZ_CAWLWD010000220.1"/>
</dbReference>
<dbReference type="AlphaFoldDB" id="A0A077NXG9"/>
<dbReference type="Pfam" id="PF01408">
    <property type="entry name" value="GFO_IDH_MocA"/>
    <property type="match status" value="1"/>
</dbReference>
<dbReference type="SUPFAM" id="SSF51735">
    <property type="entry name" value="NAD(P)-binding Rossmann-fold domains"/>
    <property type="match status" value="1"/>
</dbReference>
<accession>A0A077NXG9</accession>
<dbReference type="HOGENOM" id="CLU_778154_0_0_6"/>
<reference evidence="2" key="1">
    <citation type="submission" date="2013-07" db="EMBL/GenBank/DDBJ databases">
        <title>Sub-species coevolution in mutualistic symbiosis.</title>
        <authorList>
            <person name="Murfin K."/>
            <person name="Klassen J."/>
            <person name="Lee M."/>
            <person name="Forst S."/>
            <person name="Stock P."/>
            <person name="Goodrich-Blair H."/>
        </authorList>
    </citation>
    <scope>NUCLEOTIDE SEQUENCE [LARGE SCALE GENOMIC DNA]</scope>
    <source>
        <strain evidence="2">Feltiae Moldova</strain>
    </source>
</reference>
<organism evidence="2">
    <name type="scientific">Xenorhabdus bovienii str. feltiae Moldova</name>
    <dbReference type="NCBI Taxonomy" id="1398200"/>
    <lineage>
        <taxon>Bacteria</taxon>
        <taxon>Pseudomonadati</taxon>
        <taxon>Pseudomonadota</taxon>
        <taxon>Gammaproteobacteria</taxon>
        <taxon>Enterobacterales</taxon>
        <taxon>Morganellaceae</taxon>
        <taxon>Xenorhabdus</taxon>
    </lineage>
</organism>
<comment type="caution">
    <text evidence="2">The sequence shown here is derived from an EMBL/GenBank/DDBJ whole genome shotgun (WGS) entry which is preliminary data.</text>
</comment>
<dbReference type="Gene3D" id="3.40.50.720">
    <property type="entry name" value="NAD(P)-binding Rossmann-like Domain"/>
    <property type="match status" value="1"/>
</dbReference>
<evidence type="ECO:0000259" key="1">
    <source>
        <dbReference type="Pfam" id="PF01408"/>
    </source>
</evidence>
<evidence type="ECO:0000313" key="2">
    <source>
        <dbReference type="EMBL" id="CDH02341.1"/>
    </source>
</evidence>
<dbReference type="InterPro" id="IPR036291">
    <property type="entry name" value="NAD(P)-bd_dom_sf"/>
</dbReference>
<protein>
    <submittedName>
        <fullName evidence="2">Putative oxidoreductase</fullName>
    </submittedName>
</protein>
<proteinExistence type="predicted"/>
<sequence>MNILIVGLGYAGKRYQRTFEFLSRKYPEVEINLAYVGRKRKQSHLVYFETISDALIYFSPEIIIVSVNDINHFEVIKKLRDYLGFIICEKPFITASDNLEEACSALSACHGFVLNLVERYSKATEKLRILVKENNWSLIRASFYWGKNRINDYRPTCGVTSEIIHALDLMEWICPHEGELKIASSSATCSDFSISGDDIIDTALITASMGKAVVVGYSSFVNVVRQRTVDFSFNDIKNKLIHARIIFDTPYWDSDHLQVWIQDNVGKKEILYEVKVTPEYYSDELDAIGKLSTLCEQVLQFVVNGKEPSQPFAGVETAKILQQKLNEIHSNSINIVSANYIRGKERIIQSEDSNFESLG</sequence>
<gene>
    <name evidence="2" type="ORF">XBFM1_2600056</name>
</gene>
<dbReference type="Gene3D" id="3.30.360.10">
    <property type="entry name" value="Dihydrodipicolinate Reductase, domain 2"/>
    <property type="match status" value="1"/>
</dbReference>
<dbReference type="InterPro" id="IPR000683">
    <property type="entry name" value="Gfo/Idh/MocA-like_OxRdtase_N"/>
</dbReference>
<dbReference type="EMBL" id="CBSV010000180">
    <property type="protein sequence ID" value="CDH02341.1"/>
    <property type="molecule type" value="Genomic_DNA"/>
</dbReference>
<dbReference type="Proteomes" id="UP000028487">
    <property type="component" value="Unassembled WGS sequence"/>
</dbReference>
<name>A0A077NXG9_XENBV</name>
<dbReference type="GO" id="GO:0000166">
    <property type="term" value="F:nucleotide binding"/>
    <property type="evidence" value="ECO:0007669"/>
    <property type="project" value="InterPro"/>
</dbReference>
<feature type="domain" description="Gfo/Idh/MocA-like oxidoreductase N-terminal" evidence="1">
    <location>
        <begin position="1"/>
        <end position="104"/>
    </location>
</feature>